<reference evidence="2 3" key="1">
    <citation type="submission" date="2019-03" db="EMBL/GenBank/DDBJ databases">
        <title>Draft Genome Sequence of Desulfosporosinus fructosivorans Strain 63.6F, Isolated from Marine Sediment in the Baltic Sea.</title>
        <authorList>
            <person name="Hausmann B."/>
            <person name="Vandieken V."/>
            <person name="Pjevac P."/>
            <person name="Schreck K."/>
            <person name="Herbold C.W."/>
            <person name="Loy A."/>
        </authorList>
    </citation>
    <scope>NUCLEOTIDE SEQUENCE [LARGE SCALE GENOMIC DNA]</scope>
    <source>
        <strain evidence="2 3">63.6F</strain>
    </source>
</reference>
<dbReference type="RefSeq" id="WP_135544709.1">
    <property type="nucleotide sequence ID" value="NZ_SPQQ01000001.1"/>
</dbReference>
<gene>
    <name evidence="2" type="ORF">E4K67_01900</name>
</gene>
<keyword evidence="3" id="KW-1185">Reference proteome</keyword>
<comment type="caution">
    <text evidence="2">The sequence shown here is derived from an EMBL/GenBank/DDBJ whole genome shotgun (WGS) entry which is preliminary data.</text>
</comment>
<dbReference type="EMBL" id="SPQQ01000001">
    <property type="protein sequence ID" value="TGE39770.1"/>
    <property type="molecule type" value="Genomic_DNA"/>
</dbReference>
<evidence type="ECO:0008006" key="4">
    <source>
        <dbReference type="Google" id="ProtNLM"/>
    </source>
</evidence>
<feature type="coiled-coil region" evidence="1">
    <location>
        <begin position="16"/>
        <end position="65"/>
    </location>
</feature>
<proteinExistence type="predicted"/>
<feature type="coiled-coil region" evidence="1">
    <location>
        <begin position="117"/>
        <end position="144"/>
    </location>
</feature>
<evidence type="ECO:0000256" key="1">
    <source>
        <dbReference type="SAM" id="Coils"/>
    </source>
</evidence>
<sequence length="145" mass="17210">MDPKVMELLANIYQTQTEMRIELKEFRSELKELRSEMQSESKELRSEMQSELIKLRSEIRNESTELRGEMQSKFDVLRMDQETLAQNVAKIKTVIEHDIAQKIGAIFDFREMQKDYNQTIGQTLERIEAKLEVLQLETSNLRRIK</sequence>
<dbReference type="AlphaFoldDB" id="A0A4Z0RAG8"/>
<dbReference type="Proteomes" id="UP000298460">
    <property type="component" value="Unassembled WGS sequence"/>
</dbReference>
<evidence type="ECO:0000313" key="2">
    <source>
        <dbReference type="EMBL" id="TGE39770.1"/>
    </source>
</evidence>
<organism evidence="2 3">
    <name type="scientific">Desulfosporosinus fructosivorans</name>
    <dbReference type="NCBI Taxonomy" id="2018669"/>
    <lineage>
        <taxon>Bacteria</taxon>
        <taxon>Bacillati</taxon>
        <taxon>Bacillota</taxon>
        <taxon>Clostridia</taxon>
        <taxon>Eubacteriales</taxon>
        <taxon>Desulfitobacteriaceae</taxon>
        <taxon>Desulfosporosinus</taxon>
    </lineage>
</organism>
<evidence type="ECO:0000313" key="3">
    <source>
        <dbReference type="Proteomes" id="UP000298460"/>
    </source>
</evidence>
<dbReference type="OrthoDB" id="1809564at2"/>
<protein>
    <recommendedName>
        <fullName evidence="4">DUF1640 domain-containing protein</fullName>
    </recommendedName>
</protein>
<name>A0A4Z0RAG8_9FIRM</name>
<accession>A0A4Z0RAG8</accession>
<dbReference type="Gene3D" id="6.10.250.2700">
    <property type="match status" value="1"/>
</dbReference>
<keyword evidence="1" id="KW-0175">Coiled coil</keyword>